<gene>
    <name evidence="1" type="ORF">GCM10007368_09360</name>
</gene>
<dbReference type="EMBL" id="BMDG01000003">
    <property type="protein sequence ID" value="GGI06080.1"/>
    <property type="molecule type" value="Genomic_DNA"/>
</dbReference>
<dbReference type="SUPFAM" id="SSF53474">
    <property type="entry name" value="alpha/beta-Hydrolases"/>
    <property type="match status" value="1"/>
</dbReference>
<dbReference type="Proteomes" id="UP000632535">
    <property type="component" value="Unassembled WGS sequence"/>
</dbReference>
<dbReference type="Gene3D" id="3.40.50.1820">
    <property type="entry name" value="alpha/beta hydrolase"/>
    <property type="match status" value="1"/>
</dbReference>
<evidence type="ECO:0000313" key="2">
    <source>
        <dbReference type="Proteomes" id="UP000632535"/>
    </source>
</evidence>
<evidence type="ECO:0000313" key="1">
    <source>
        <dbReference type="EMBL" id="GGI06080.1"/>
    </source>
</evidence>
<dbReference type="InterPro" id="IPR029058">
    <property type="entry name" value="AB_hydrolase_fold"/>
</dbReference>
<evidence type="ECO:0008006" key="3">
    <source>
        <dbReference type="Google" id="ProtNLM"/>
    </source>
</evidence>
<accession>A0ABQ2B248</accession>
<sequence length="678" mass="71164">MPEKPTLLFLHGVGTGDQDDGWKTALEAAMVRLGYPSLDGVTVIAPKYPNALHGVDDDEPLPALTVKPPTGEAAKQNRREFERRESAVEVMLGTHDPGAAWFGGDPIAAASLRLSKFRQAANYLKDPRIRAHVLNKVLAKVPPSGRLVVVGHSLGSVIAADVLRRLPAEVEVVGMVTIGSPLSSSLFHVDGLREALKEPPTNLGWWVSFWHPADAVTTHRGVSSVFPWMTDYRVNARVDHRVHDAVTYLQSELVARAIGYALHGSLSKELTVTNPGVDVPVDTPETLMLLALRYAFLIETKLDGARKVRYAEARRHVQSTAVDAMITRREQEGRPLPGAVGELAVDLSDSTSVAPEPARLLQLSKEESVVPLIGIMTTNIVQPFEINVSPAIRAEALEDLTIEMGLGRQFARDLVAAEEAADKALSGDGTNWIKWAAVGLGAASLVVATGGLVLSVAPGVAGAAAITSALAAFGPGGMVGGLLTAGALVGAGGGGVAVGLASPATTTEAVEAYVASQLTAALLRKSQGFDRDLTTWESLAETGIELRRDLARLAPISDDGAPALKQLERKLKTIDRALVHLSTAGLGPDEPDAAKIPAAALLERATEAFRAVDLDGDGIPDKPRVRSAAEDAGSAFKNAAAGTAGAVGSLLRRKRAVVSASALSGTERGGESEQVTTQ</sequence>
<reference evidence="2" key="1">
    <citation type="journal article" date="2019" name="Int. J. Syst. Evol. Microbiol.">
        <title>The Global Catalogue of Microorganisms (GCM) 10K type strain sequencing project: providing services to taxonomists for standard genome sequencing and annotation.</title>
        <authorList>
            <consortium name="The Broad Institute Genomics Platform"/>
            <consortium name="The Broad Institute Genome Sequencing Center for Infectious Disease"/>
            <person name="Wu L."/>
            <person name="Ma J."/>
        </authorList>
    </citation>
    <scope>NUCLEOTIDE SEQUENCE [LARGE SCALE GENOMIC DNA]</scope>
    <source>
        <strain evidence="2">CCM 8653</strain>
    </source>
</reference>
<dbReference type="RefSeq" id="WP_188522517.1">
    <property type="nucleotide sequence ID" value="NZ_BMDG01000003.1"/>
</dbReference>
<proteinExistence type="predicted"/>
<keyword evidence="2" id="KW-1185">Reference proteome</keyword>
<protein>
    <recommendedName>
        <fullName evidence="3">Alpha/beta hydrolase family protein</fullName>
    </recommendedName>
</protein>
<name>A0ABQ2B248_9MICO</name>
<comment type="caution">
    <text evidence="1">The sequence shown here is derived from an EMBL/GenBank/DDBJ whole genome shotgun (WGS) entry which is preliminary data.</text>
</comment>
<organism evidence="1 2">
    <name type="scientific">Isoptericola cucumis</name>
    <dbReference type="NCBI Taxonomy" id="1776856"/>
    <lineage>
        <taxon>Bacteria</taxon>
        <taxon>Bacillati</taxon>
        <taxon>Actinomycetota</taxon>
        <taxon>Actinomycetes</taxon>
        <taxon>Micrococcales</taxon>
        <taxon>Promicromonosporaceae</taxon>
        <taxon>Isoptericola</taxon>
    </lineage>
</organism>